<protein>
    <submittedName>
        <fullName evidence="1">Uncharacterized protein</fullName>
    </submittedName>
</protein>
<comment type="caution">
    <text evidence="1">The sequence shown here is derived from an EMBL/GenBank/DDBJ whole genome shotgun (WGS) entry which is preliminary data.</text>
</comment>
<evidence type="ECO:0000313" key="2">
    <source>
        <dbReference type="Proteomes" id="UP000176377"/>
    </source>
</evidence>
<name>A0A1F6DE57_9BACT</name>
<dbReference type="AlphaFoldDB" id="A0A1F6DE57"/>
<gene>
    <name evidence="1" type="ORF">A2765_04000</name>
</gene>
<reference evidence="1 2" key="1">
    <citation type="journal article" date="2016" name="Nat. Commun.">
        <title>Thousands of microbial genomes shed light on interconnected biogeochemical processes in an aquifer system.</title>
        <authorList>
            <person name="Anantharaman K."/>
            <person name="Brown C.T."/>
            <person name="Hug L.A."/>
            <person name="Sharon I."/>
            <person name="Castelle C.J."/>
            <person name="Probst A.J."/>
            <person name="Thomas B.C."/>
            <person name="Singh A."/>
            <person name="Wilkins M.J."/>
            <person name="Karaoz U."/>
            <person name="Brodie E.L."/>
            <person name="Williams K.H."/>
            <person name="Hubbard S.S."/>
            <person name="Banfield J.F."/>
        </authorList>
    </citation>
    <scope>NUCLEOTIDE SEQUENCE [LARGE SCALE GENOMIC DNA]</scope>
</reference>
<proteinExistence type="predicted"/>
<accession>A0A1F6DE57</accession>
<dbReference type="Proteomes" id="UP000176377">
    <property type="component" value="Unassembled WGS sequence"/>
</dbReference>
<sequence>MDPIEKGKRTEERGFRALDVLKQKHPHFILKMRRASPAVDGRGIDAIVVIKLPKGTTKPDMSVPLEFKSSWLGVTKWKVVHRDLYDAGVLIFYIPQSEYKVQRLIYRALHRVQLNSRDGTLYHSLFQRLFSGGSRNLWRNIALIKKSRAKEKKSPSR</sequence>
<evidence type="ECO:0000313" key="1">
    <source>
        <dbReference type="EMBL" id="OGG59723.1"/>
    </source>
</evidence>
<dbReference type="EMBL" id="MFLA01000016">
    <property type="protein sequence ID" value="OGG59723.1"/>
    <property type="molecule type" value="Genomic_DNA"/>
</dbReference>
<organism evidence="1 2">
    <name type="scientific">Candidatus Kaiserbacteria bacterium RIFCSPHIGHO2_01_FULL_56_24</name>
    <dbReference type="NCBI Taxonomy" id="1798487"/>
    <lineage>
        <taxon>Bacteria</taxon>
        <taxon>Candidatus Kaiseribacteriota</taxon>
    </lineage>
</organism>